<proteinExistence type="predicted"/>
<dbReference type="EMBL" id="CAJVQB010074593">
    <property type="protein sequence ID" value="CAG8844086.1"/>
    <property type="molecule type" value="Genomic_DNA"/>
</dbReference>
<keyword evidence="2" id="KW-1185">Reference proteome</keyword>
<evidence type="ECO:0000313" key="2">
    <source>
        <dbReference type="Proteomes" id="UP000789901"/>
    </source>
</evidence>
<gene>
    <name evidence="1" type="ORF">GMARGA_LOCUS36896</name>
</gene>
<sequence length="71" mass="8165">KYLIEGKKSDPLILLDKIDKTLSSLHNVLLHVLNPEQNKNIYDHCLETELDFSQITFVTTANDKNKIPRTS</sequence>
<evidence type="ECO:0000313" key="1">
    <source>
        <dbReference type="EMBL" id="CAG8844086.1"/>
    </source>
</evidence>
<comment type="caution">
    <text evidence="1">The sequence shown here is derived from an EMBL/GenBank/DDBJ whole genome shotgun (WGS) entry which is preliminary data.</text>
</comment>
<accession>A0ABN7WZB0</accession>
<organism evidence="1 2">
    <name type="scientific">Gigaspora margarita</name>
    <dbReference type="NCBI Taxonomy" id="4874"/>
    <lineage>
        <taxon>Eukaryota</taxon>
        <taxon>Fungi</taxon>
        <taxon>Fungi incertae sedis</taxon>
        <taxon>Mucoromycota</taxon>
        <taxon>Glomeromycotina</taxon>
        <taxon>Glomeromycetes</taxon>
        <taxon>Diversisporales</taxon>
        <taxon>Gigasporaceae</taxon>
        <taxon>Gigaspora</taxon>
    </lineage>
</organism>
<dbReference type="Proteomes" id="UP000789901">
    <property type="component" value="Unassembled WGS sequence"/>
</dbReference>
<dbReference type="Gene3D" id="3.40.50.300">
    <property type="entry name" value="P-loop containing nucleotide triphosphate hydrolases"/>
    <property type="match status" value="1"/>
</dbReference>
<name>A0ABN7WZB0_GIGMA</name>
<dbReference type="PANTHER" id="PTHR43718:SF2">
    <property type="entry name" value="LON PROTEASE HOMOLOG, MITOCHONDRIAL"/>
    <property type="match status" value="1"/>
</dbReference>
<dbReference type="InterPro" id="IPR027065">
    <property type="entry name" value="Lon_Prtase"/>
</dbReference>
<dbReference type="PANTHER" id="PTHR43718">
    <property type="entry name" value="LON PROTEASE"/>
    <property type="match status" value="1"/>
</dbReference>
<reference evidence="1 2" key="1">
    <citation type="submission" date="2021-06" db="EMBL/GenBank/DDBJ databases">
        <authorList>
            <person name="Kallberg Y."/>
            <person name="Tangrot J."/>
            <person name="Rosling A."/>
        </authorList>
    </citation>
    <scope>NUCLEOTIDE SEQUENCE [LARGE SCALE GENOMIC DNA]</scope>
    <source>
        <strain evidence="1 2">120-4 pot B 10/14</strain>
    </source>
</reference>
<protein>
    <submittedName>
        <fullName evidence="1">8558_t:CDS:1</fullName>
    </submittedName>
</protein>
<dbReference type="InterPro" id="IPR027417">
    <property type="entry name" value="P-loop_NTPase"/>
</dbReference>
<feature type="non-terminal residue" evidence="1">
    <location>
        <position position="1"/>
    </location>
</feature>